<gene>
    <name evidence="1" type="ORF">OSH00_00385</name>
</gene>
<dbReference type="RefSeq" id="WP_266128765.1">
    <property type="nucleotide sequence ID" value="NZ_JAPKMY010000001.1"/>
</dbReference>
<dbReference type="EMBL" id="JAPKMY010000001">
    <property type="protein sequence ID" value="MCX5466206.1"/>
    <property type="molecule type" value="Genomic_DNA"/>
</dbReference>
<proteinExistence type="predicted"/>
<protein>
    <submittedName>
        <fullName evidence="1">Uncharacterized protein</fullName>
    </submittedName>
</protein>
<sequence length="61" mass="7301">MIYDIALILKKLTSMIQKSLEITLKNDAKYSKLYKYIKKHHYSKNKAINRLDLKISLQIFK</sequence>
<name>A0A9X3IFK4_9GAMM</name>
<comment type="caution">
    <text evidence="1">The sequence shown here is derived from an EMBL/GenBank/DDBJ whole genome shotgun (WGS) entry which is preliminary data.</text>
</comment>
<dbReference type="AlphaFoldDB" id="A0A9X3IFK4"/>
<evidence type="ECO:0000313" key="2">
    <source>
        <dbReference type="Proteomes" id="UP001146019"/>
    </source>
</evidence>
<reference evidence="1" key="1">
    <citation type="submission" date="2022-11" db="EMBL/GenBank/DDBJ databases">
        <title>Biodiversity and phylogenetic relationships of bacteria.</title>
        <authorList>
            <person name="Machado R.A.R."/>
            <person name="Bhat A."/>
            <person name="Loulou A."/>
            <person name="Kallel S."/>
        </authorList>
    </citation>
    <scope>NUCLEOTIDE SEQUENCE</scope>
    <source>
        <strain evidence="1">A-IN1</strain>
    </source>
</reference>
<evidence type="ECO:0000313" key="1">
    <source>
        <dbReference type="EMBL" id="MCX5466206.1"/>
    </source>
</evidence>
<keyword evidence="2" id="KW-1185">Reference proteome</keyword>
<organism evidence="1 2">
    <name type="scientific">Acinetobacter nematophilus</name>
    <dbReference type="NCBI Taxonomy" id="2994642"/>
    <lineage>
        <taxon>Bacteria</taxon>
        <taxon>Pseudomonadati</taxon>
        <taxon>Pseudomonadota</taxon>
        <taxon>Gammaproteobacteria</taxon>
        <taxon>Moraxellales</taxon>
        <taxon>Moraxellaceae</taxon>
        <taxon>Acinetobacter</taxon>
    </lineage>
</organism>
<dbReference type="Proteomes" id="UP001146019">
    <property type="component" value="Unassembled WGS sequence"/>
</dbReference>
<accession>A0A9X3IFK4</accession>